<name>A0A318QDK3_9PROT</name>
<feature type="domain" description="YgjP-like metallopeptidase" evidence="1">
    <location>
        <begin position="33"/>
        <end position="226"/>
    </location>
</feature>
<dbReference type="InterPro" id="IPR002725">
    <property type="entry name" value="YgjP-like_metallopeptidase"/>
</dbReference>
<dbReference type="InterPro" id="IPR053136">
    <property type="entry name" value="UTP_pyrophosphatase-like"/>
</dbReference>
<accession>A0A318QDK3</accession>
<gene>
    <name evidence="2" type="ORF">CFR71_09665</name>
</gene>
<dbReference type="CDD" id="cd07344">
    <property type="entry name" value="M48_yhfN_like"/>
    <property type="match status" value="1"/>
</dbReference>
<dbReference type="PANTHER" id="PTHR30399:SF1">
    <property type="entry name" value="UTP PYROPHOSPHATASE"/>
    <property type="match status" value="1"/>
</dbReference>
<dbReference type="Proteomes" id="UP000247609">
    <property type="component" value="Unassembled WGS sequence"/>
</dbReference>
<reference evidence="2 3" key="1">
    <citation type="submission" date="2017-07" db="EMBL/GenBank/DDBJ databases">
        <title>A draft genome sequence of Komagataeibacter sp. T5K1.</title>
        <authorList>
            <person name="Skraban J."/>
            <person name="Cleenwerck I."/>
            <person name="Vandamme P."/>
            <person name="Trcek J."/>
        </authorList>
    </citation>
    <scope>NUCLEOTIDE SEQUENCE [LARGE SCALE GENOMIC DNA]</scope>
    <source>
        <strain evidence="2 3">T5K1</strain>
    </source>
</reference>
<evidence type="ECO:0000259" key="1">
    <source>
        <dbReference type="Pfam" id="PF01863"/>
    </source>
</evidence>
<evidence type="ECO:0000313" key="3">
    <source>
        <dbReference type="Proteomes" id="UP000247609"/>
    </source>
</evidence>
<protein>
    <submittedName>
        <fullName evidence="2">Zinc metallopeptidase</fullName>
    </submittedName>
</protein>
<dbReference type="AlphaFoldDB" id="A0A318QDK3"/>
<proteinExistence type="predicted"/>
<dbReference type="EMBL" id="NOXG01000010">
    <property type="protein sequence ID" value="PYD75352.1"/>
    <property type="molecule type" value="Genomic_DNA"/>
</dbReference>
<comment type="caution">
    <text evidence="2">The sequence shown here is derived from an EMBL/GenBank/DDBJ whole genome shotgun (WGS) entry which is preliminary data.</text>
</comment>
<organism evidence="2 3">
    <name type="scientific">Novacetimonas pomaceti</name>
    <dbReference type="NCBI Taxonomy" id="2021998"/>
    <lineage>
        <taxon>Bacteria</taxon>
        <taxon>Pseudomonadati</taxon>
        <taxon>Pseudomonadota</taxon>
        <taxon>Alphaproteobacteria</taxon>
        <taxon>Acetobacterales</taxon>
        <taxon>Acetobacteraceae</taxon>
        <taxon>Novacetimonas</taxon>
    </lineage>
</organism>
<dbReference type="Pfam" id="PF01863">
    <property type="entry name" value="YgjP-like"/>
    <property type="match status" value="1"/>
</dbReference>
<dbReference type="RefSeq" id="WP_110530578.1">
    <property type="nucleotide sequence ID" value="NZ_NOXG01000010.1"/>
</dbReference>
<evidence type="ECO:0000313" key="2">
    <source>
        <dbReference type="EMBL" id="PYD75352.1"/>
    </source>
</evidence>
<dbReference type="PANTHER" id="PTHR30399">
    <property type="entry name" value="UNCHARACTERIZED PROTEIN YGJP"/>
    <property type="match status" value="1"/>
</dbReference>
<dbReference type="Gene3D" id="3.30.2010.10">
    <property type="entry name" value="Metalloproteases ('zincins'), catalytic domain"/>
    <property type="match status" value="1"/>
</dbReference>
<sequence length="237" mass="26930">MTADGGGTETVAIASGQVTVCWRRSTRARRISMRIDARSGHVVLTLPPRGRREDALALLRSHSSWVAANLARVPQAPRWRDGGHILLDGRPHAIRHCPQARRGVWIEGDVVHVSGEAEFLVRRLTTFLREQARTRLGACLETLAQEAGLRPARLTIRDTRSRWGSCTADGAIMLCWRLVMAPREVQHYVIAHELAHLRHMNHGPDFWMLVDRLTPHRRHAETWLRRDGAVLLRDMQE</sequence>